<organism evidence="2 3">
    <name type="scientific">Prorocentrum cordatum</name>
    <dbReference type="NCBI Taxonomy" id="2364126"/>
    <lineage>
        <taxon>Eukaryota</taxon>
        <taxon>Sar</taxon>
        <taxon>Alveolata</taxon>
        <taxon>Dinophyceae</taxon>
        <taxon>Prorocentrales</taxon>
        <taxon>Prorocentraceae</taxon>
        <taxon>Prorocentrum</taxon>
    </lineage>
</organism>
<dbReference type="PANTHER" id="PTHR32097">
    <property type="entry name" value="CAMP-BINDING PROTEIN 1-RELATED"/>
    <property type="match status" value="1"/>
</dbReference>
<dbReference type="InterPro" id="IPR051324">
    <property type="entry name" value="Stress/Tellurium_Resist"/>
</dbReference>
<dbReference type="InterPro" id="IPR003325">
    <property type="entry name" value="TerD"/>
</dbReference>
<evidence type="ECO:0000313" key="2">
    <source>
        <dbReference type="EMBL" id="CAK0901726.1"/>
    </source>
</evidence>
<comment type="caution">
    <text evidence="2">The sequence shown here is derived from an EMBL/GenBank/DDBJ whole genome shotgun (WGS) entry which is preliminary data.</text>
</comment>
<evidence type="ECO:0000259" key="1">
    <source>
        <dbReference type="Pfam" id="PF02342"/>
    </source>
</evidence>
<proteinExistence type="predicted"/>
<keyword evidence="3" id="KW-1185">Reference proteome</keyword>
<protein>
    <recommendedName>
        <fullName evidence="1">TerD domain-containing protein</fullName>
    </recommendedName>
</protein>
<dbReference type="PANTHER" id="PTHR32097:SF17">
    <property type="entry name" value="CAMP-BINDING PROTEIN 1-RELATED"/>
    <property type="match status" value="1"/>
</dbReference>
<reference evidence="2" key="1">
    <citation type="submission" date="2023-10" db="EMBL/GenBank/DDBJ databases">
        <authorList>
            <person name="Chen Y."/>
            <person name="Shah S."/>
            <person name="Dougan E. K."/>
            <person name="Thang M."/>
            <person name="Chan C."/>
        </authorList>
    </citation>
    <scope>NUCLEOTIDE SEQUENCE [LARGE SCALE GENOMIC DNA]</scope>
</reference>
<sequence length="286" mass="30918">MERSAAYVDVVAAMFRTGPGGQDWKLRIADMPAQGGRHLMDSLPLLSRVVRSFVPRAPPRQKVAFAMEKGAVLDLPMGMGQVSVGLGGDIDEGECDLDVLVVLLLDAQGSDLEAVFFGRLESEQDGIEHTGDNLTGEGEGDDEQIKVRLDQVGPQVQQVVLAANICTTGRDFQQVAQPFCWVVDAADGSELCRYTLLDAGRENGLSIAKFAREMSGRGGFPALGLRCRGRTYEDSLPQLRQWCQWKATSLAVTAESAPSASAAAEQRHDFGVYFGCCRCTTCRALV</sequence>
<dbReference type="EMBL" id="CAUYUJ010020971">
    <property type="protein sequence ID" value="CAK0901726.1"/>
    <property type="molecule type" value="Genomic_DNA"/>
</dbReference>
<name>A0ABN9XT27_9DINO</name>
<dbReference type="Pfam" id="PF02342">
    <property type="entry name" value="TerD"/>
    <property type="match status" value="1"/>
</dbReference>
<dbReference type="Proteomes" id="UP001189429">
    <property type="component" value="Unassembled WGS sequence"/>
</dbReference>
<evidence type="ECO:0000313" key="3">
    <source>
        <dbReference type="Proteomes" id="UP001189429"/>
    </source>
</evidence>
<feature type="domain" description="TerD" evidence="1">
    <location>
        <begin position="65"/>
        <end position="213"/>
    </location>
</feature>
<accession>A0ABN9XT27</accession>
<dbReference type="CDD" id="cd06974">
    <property type="entry name" value="TerD_like"/>
    <property type="match status" value="1"/>
</dbReference>
<dbReference type="Gene3D" id="2.60.60.30">
    <property type="entry name" value="sav2460 like domains"/>
    <property type="match status" value="1"/>
</dbReference>
<gene>
    <name evidence="2" type="ORF">PCOR1329_LOCUS78584</name>
</gene>